<organism evidence="2 3">
    <name type="scientific">Streptomyces atratus</name>
    <dbReference type="NCBI Taxonomy" id="1893"/>
    <lineage>
        <taxon>Bacteria</taxon>
        <taxon>Bacillati</taxon>
        <taxon>Actinomycetota</taxon>
        <taxon>Actinomycetes</taxon>
        <taxon>Kitasatosporales</taxon>
        <taxon>Streptomycetaceae</taxon>
        <taxon>Streptomyces</taxon>
    </lineage>
</organism>
<dbReference type="InterPro" id="IPR001387">
    <property type="entry name" value="Cro/C1-type_HTH"/>
</dbReference>
<dbReference type="KEGG" id="sata:C5746_20405"/>
<evidence type="ECO:0000259" key="1">
    <source>
        <dbReference type="Pfam" id="PF19054"/>
    </source>
</evidence>
<feature type="domain" description="DUF5753" evidence="1">
    <location>
        <begin position="108"/>
        <end position="285"/>
    </location>
</feature>
<dbReference type="Proteomes" id="UP000252698">
    <property type="component" value="Chromosome"/>
</dbReference>
<dbReference type="Pfam" id="PF19054">
    <property type="entry name" value="DUF5753"/>
    <property type="match status" value="1"/>
</dbReference>
<dbReference type="EMBL" id="CP027306">
    <property type="protein sequence ID" value="AXE82932.1"/>
    <property type="molecule type" value="Genomic_DNA"/>
</dbReference>
<reference evidence="2 3" key="1">
    <citation type="journal article" date="2018" name="Front. Microbiol.">
        <title>Genome Sequencing of Streptomyces atratus SCSIOZH16 and Activation Production of Nocardamine via Metabolic Engineering.</title>
        <authorList>
            <person name="Li Y."/>
            <person name="Zhang C."/>
            <person name="Liu C."/>
            <person name="Ju J."/>
            <person name="Ma J."/>
        </authorList>
    </citation>
    <scope>NUCLEOTIDE SEQUENCE [LARGE SCALE GENOMIC DNA]</scope>
    <source>
        <strain evidence="2 3">SCSIO_ZH16</strain>
    </source>
</reference>
<dbReference type="Gene3D" id="1.10.260.40">
    <property type="entry name" value="lambda repressor-like DNA-binding domains"/>
    <property type="match status" value="1"/>
</dbReference>
<dbReference type="InterPro" id="IPR043917">
    <property type="entry name" value="DUF5753"/>
</dbReference>
<proteinExistence type="predicted"/>
<accession>A0A2Z5JR73</accession>
<evidence type="ECO:0000313" key="2">
    <source>
        <dbReference type="EMBL" id="AXE82932.1"/>
    </source>
</evidence>
<evidence type="ECO:0000313" key="3">
    <source>
        <dbReference type="Proteomes" id="UP000252698"/>
    </source>
</evidence>
<dbReference type="SUPFAM" id="SSF47413">
    <property type="entry name" value="lambda repressor-like DNA-binding domains"/>
    <property type="match status" value="1"/>
</dbReference>
<dbReference type="InterPro" id="IPR010982">
    <property type="entry name" value="Lambda_DNA-bd_dom_sf"/>
</dbReference>
<sequence length="293" mass="32543">MGKRANGNRVSTVLGRRLGGELQSLRVAAGKTQRQAAEVLSATPTKVVKMESGWVPMRDPDIAALCTLYGVSEPRILAHLLELAKTDRERRKVKGWWNETPTLATQVEYIAMEDAAVKVRQWQMALIPGLFQTAEYTRAMGVADMSWDDIDRIEDVVAGRTKRQARLYGDAPLRIHAVIWEAAFRQLMGGPAVMARQLEHLCGLAELPNVHIQVLPFRAGGHPCIGGPFNVLSFGEDEAVDVVHMDTPRSTIWVEDADESQVFVSLFNQASRMSLSPYDSIQFIDSIAKEMSK</sequence>
<name>A0A2Z5JR73_STRAR</name>
<dbReference type="Pfam" id="PF13560">
    <property type="entry name" value="HTH_31"/>
    <property type="match status" value="1"/>
</dbReference>
<dbReference type="AlphaFoldDB" id="A0A2Z5JR73"/>
<gene>
    <name evidence="2" type="ORF">C5746_20405</name>
</gene>
<dbReference type="CDD" id="cd00093">
    <property type="entry name" value="HTH_XRE"/>
    <property type="match status" value="1"/>
</dbReference>
<keyword evidence="2" id="KW-0238">DNA-binding</keyword>
<dbReference type="GO" id="GO:0003677">
    <property type="term" value="F:DNA binding"/>
    <property type="evidence" value="ECO:0007669"/>
    <property type="project" value="UniProtKB-KW"/>
</dbReference>
<protein>
    <submittedName>
        <fullName evidence="2">DNA-binding protein</fullName>
    </submittedName>
</protein>